<dbReference type="Proteomes" id="UP001489719">
    <property type="component" value="Unassembled WGS sequence"/>
</dbReference>
<proteinExistence type="predicted"/>
<protein>
    <submittedName>
        <fullName evidence="1">Uncharacterized protein</fullName>
    </submittedName>
</protein>
<comment type="caution">
    <text evidence="1">The sequence shown here is derived from an EMBL/GenBank/DDBJ whole genome shotgun (WGS) entry which is preliminary data.</text>
</comment>
<evidence type="ECO:0000313" key="2">
    <source>
        <dbReference type="Proteomes" id="UP001489719"/>
    </source>
</evidence>
<evidence type="ECO:0000313" key="1">
    <source>
        <dbReference type="EMBL" id="KAK9322498.1"/>
    </source>
</evidence>
<reference evidence="2" key="1">
    <citation type="journal article" date="2024" name="Front. Bioeng. Biotechnol.">
        <title>Genome-scale model development and genomic sequencing of the oleaginous clade Lipomyces.</title>
        <authorList>
            <person name="Czajka J.J."/>
            <person name="Han Y."/>
            <person name="Kim J."/>
            <person name="Mondo S.J."/>
            <person name="Hofstad B.A."/>
            <person name="Robles A."/>
            <person name="Haridas S."/>
            <person name="Riley R."/>
            <person name="LaButti K."/>
            <person name="Pangilinan J."/>
            <person name="Andreopoulos W."/>
            <person name="Lipzen A."/>
            <person name="Yan J."/>
            <person name="Wang M."/>
            <person name="Ng V."/>
            <person name="Grigoriev I.V."/>
            <person name="Spatafora J.W."/>
            <person name="Magnuson J.K."/>
            <person name="Baker S.E."/>
            <person name="Pomraning K.R."/>
        </authorList>
    </citation>
    <scope>NUCLEOTIDE SEQUENCE [LARGE SCALE GENOMIC DNA]</scope>
    <source>
        <strain evidence="2">CBS 10300</strain>
    </source>
</reference>
<accession>A0ACC3TMT7</accession>
<sequence length="856" mass="92646">MDEAIAQVKKALKDTAFTDTQIRDTVWNYYFDVDQSVNFLRDQWKRQENKKQSAPKKTSKAFREGLHFADTVTCWPGTGHCSSGKLRQSTQSSPSISKQKTPLVSRCQYGVSIFDGIPWGLTASMNTEISYCGRPTPRMGLLGGSSKLAALAKSRAAKRQQELEYQQQAHPMEDVQPATPSTSSAIPLPKSPLVLDTAVPSTPPASGASVSKRLTSLLAERSRDRDRTTSRAISPEKQSYLRRTGSHSPCTSSLSPKSDLSSASAVFSENIPSSFATSLCDSAFAQSTLSSAESPSSSLVPPRKDANQKAFDGMNGDEIWKMITNKPLFYLPVTEKQAEEIAKNFARPSPDDIIKDAQATKGGTASVTGSGPKKVQSQKGGNRAGLEKDMKSLSIQDHSVKVPQSKQKINVVEAFSSSHRKVHINFVVLGHVDAGKSTLMGRLLYDVGAIDARTIEKYKRDASNIGKGSFAFAWVLDQSAEERERGVTMDVAMNSFESSKVAFTILDAPGHKDFVPNMIAGASEADFAVLVIDSSLNAFEAGFTQSGQTKEHALLVRSLGVQRIIVAVNKLDNVSWSEFRFDEVKETLMPFLSAAGFSESQTSFVPCSGLSGDNIVNRSIRPELSWYKDRTLLEELESLTSVERDIGAPLQLSVTDVFKGGSSSAINITGRINAGNIQVGETVLAVPSNETAAVKSIAIADQPNDWAVAGDNVQIALSNIDIVHLRAGDILCATANPVRCAKTFSARIIAFQLRIPLIKGSNVLIYRGRTTEAARILRLVAVVDKNTGKITKNKPRHLISGQTAIVELEVIGSSFPMETFKTSKDLGRIVLRQDGNTVAAGIVEEILSVKNDSTSD</sequence>
<gene>
    <name evidence="1" type="ORF">V1517DRAFT_260299</name>
</gene>
<dbReference type="EMBL" id="MU970076">
    <property type="protein sequence ID" value="KAK9322498.1"/>
    <property type="molecule type" value="Genomic_DNA"/>
</dbReference>
<name>A0ACC3TMT7_9ASCO</name>
<organism evidence="1 2">
    <name type="scientific">Lipomyces orientalis</name>
    <dbReference type="NCBI Taxonomy" id="1233043"/>
    <lineage>
        <taxon>Eukaryota</taxon>
        <taxon>Fungi</taxon>
        <taxon>Dikarya</taxon>
        <taxon>Ascomycota</taxon>
        <taxon>Saccharomycotina</taxon>
        <taxon>Lipomycetes</taxon>
        <taxon>Lipomycetales</taxon>
        <taxon>Lipomycetaceae</taxon>
        <taxon>Lipomyces</taxon>
    </lineage>
</organism>
<keyword evidence="2" id="KW-1185">Reference proteome</keyword>